<evidence type="ECO:0000313" key="4">
    <source>
        <dbReference type="Proteomes" id="UP000266841"/>
    </source>
</evidence>
<dbReference type="EMBL" id="AGNL01015204">
    <property type="protein sequence ID" value="EJK66200.1"/>
    <property type="molecule type" value="Genomic_DNA"/>
</dbReference>
<organism evidence="3 4">
    <name type="scientific">Thalassiosira oceanica</name>
    <name type="common">Marine diatom</name>
    <dbReference type="NCBI Taxonomy" id="159749"/>
    <lineage>
        <taxon>Eukaryota</taxon>
        <taxon>Sar</taxon>
        <taxon>Stramenopiles</taxon>
        <taxon>Ochrophyta</taxon>
        <taxon>Bacillariophyta</taxon>
        <taxon>Coscinodiscophyceae</taxon>
        <taxon>Thalassiosirophycidae</taxon>
        <taxon>Thalassiosirales</taxon>
        <taxon>Thalassiosiraceae</taxon>
        <taxon>Thalassiosira</taxon>
    </lineage>
</organism>
<feature type="compositionally biased region" description="Basic and acidic residues" evidence="1">
    <location>
        <begin position="114"/>
        <end position="128"/>
    </location>
</feature>
<proteinExistence type="predicted"/>
<feature type="transmembrane region" description="Helical" evidence="2">
    <location>
        <begin position="30"/>
        <end position="48"/>
    </location>
</feature>
<reference evidence="3 4" key="1">
    <citation type="journal article" date="2012" name="Genome Biol.">
        <title>Genome and low-iron response of an oceanic diatom adapted to chronic iron limitation.</title>
        <authorList>
            <person name="Lommer M."/>
            <person name="Specht M."/>
            <person name="Roy A.S."/>
            <person name="Kraemer L."/>
            <person name="Andreson R."/>
            <person name="Gutowska M.A."/>
            <person name="Wolf J."/>
            <person name="Bergner S.V."/>
            <person name="Schilhabel M.B."/>
            <person name="Klostermeier U.C."/>
            <person name="Beiko R.G."/>
            <person name="Rosenstiel P."/>
            <person name="Hippler M."/>
            <person name="Laroche J."/>
        </authorList>
    </citation>
    <scope>NUCLEOTIDE SEQUENCE [LARGE SCALE GENOMIC DNA]</scope>
    <source>
        <strain evidence="3 4">CCMP1005</strain>
    </source>
</reference>
<evidence type="ECO:0008006" key="5">
    <source>
        <dbReference type="Google" id="ProtNLM"/>
    </source>
</evidence>
<evidence type="ECO:0000256" key="1">
    <source>
        <dbReference type="SAM" id="MobiDB-lite"/>
    </source>
</evidence>
<sequence length="782" mass="87828">MDPMGPLQTIPEHAVLARDRNRAPRRASSLSPIVLFFVALALASTLLANSHLTRSLREYQPSDSDAGQGYWEGVYGTRLSGAEFSERLNKTRATWKPVGGDALFTLDGPAAQTRETEREEEQPVEHEVQSNVPGAHANRSTEVTSKLQGTVQTNKPTTIQPAETQPGQTPGEMTGMHTCTCLNEESSMDATQPNKLRWLHFPKTGTSFISTLWSYTTTTPTHYIDLGINSHVCSVHDSSSFSMYDFALMRRYPWEMYGARNVFSETLSSEAPLGLVGGTQHMPLTPKFDAEYRQSRQFHGLVKAKKLKNFGSEIAEHNMTVAAFFRQPEARIVSAWYDGRHANGLSPEQFQKLLRVAVQREPDFKCQIGEDTYANPLECFARYPGIGGCMTRMLTGETCADGVFESSGLENLPQAIAVLDKLGFVGIMEEWNESICQFHKKFGFKYDENGKRYWPEPLQGEFSNVHQSKKKKVLDVKDLHGYKDIADGVLYEAAKLKFERMVGPERCHKYQTLDELAGQSDPDRASVCRPKSCSDLGKQCGEWDDGCGRTVICGMCSAGRTGLPSSWRTKCVEGQCVDYCPPWDQKNMWHISDETPKFMRDVLKSPVIRGEDYLTPSDAVVICANACNRNWTSFSGMCKCGLPPKMITHKLTPSDFKNAHDLTAKCSESNARRFAKIAPNETQPICCKPLHPKGTFFPAKWKRMFVMGGPNFEGEYFDHVPVICDGFKDCESIAAEKEAEMVIYDVMNNMCHLMRNVFQLDGKYPVTKDNQHRYILDMRDTS</sequence>
<keyword evidence="4" id="KW-1185">Reference proteome</keyword>
<dbReference type="AlphaFoldDB" id="K0SLN5"/>
<dbReference type="Gene3D" id="3.40.50.300">
    <property type="entry name" value="P-loop containing nucleotide triphosphate hydrolases"/>
    <property type="match status" value="1"/>
</dbReference>
<feature type="compositionally biased region" description="Polar residues" evidence="1">
    <location>
        <begin position="138"/>
        <end position="168"/>
    </location>
</feature>
<gene>
    <name evidence="3" type="ORF">THAOC_12895</name>
</gene>
<accession>K0SLN5</accession>
<keyword evidence="2" id="KW-0812">Transmembrane</keyword>
<feature type="region of interest" description="Disordered" evidence="1">
    <location>
        <begin position="111"/>
        <end position="177"/>
    </location>
</feature>
<dbReference type="OMA" id="AFFRQPE"/>
<dbReference type="Proteomes" id="UP000266841">
    <property type="component" value="Unassembled WGS sequence"/>
</dbReference>
<dbReference type="OrthoDB" id="200177at2759"/>
<evidence type="ECO:0000313" key="3">
    <source>
        <dbReference type="EMBL" id="EJK66200.1"/>
    </source>
</evidence>
<keyword evidence="2" id="KW-0472">Membrane</keyword>
<comment type="caution">
    <text evidence="3">The sequence shown here is derived from an EMBL/GenBank/DDBJ whole genome shotgun (WGS) entry which is preliminary data.</text>
</comment>
<protein>
    <recommendedName>
        <fullName evidence="5">Sulfotransferase domain-containing protein</fullName>
    </recommendedName>
</protein>
<evidence type="ECO:0000256" key="2">
    <source>
        <dbReference type="SAM" id="Phobius"/>
    </source>
</evidence>
<name>K0SLN5_THAOC</name>
<keyword evidence="2" id="KW-1133">Transmembrane helix</keyword>
<dbReference type="InterPro" id="IPR027417">
    <property type="entry name" value="P-loop_NTPase"/>
</dbReference>